<reference evidence="1" key="1">
    <citation type="submission" date="2007-06" db="EMBL/GenBank/DDBJ databases">
        <authorList>
            <person name="Fulton L."/>
            <person name="Clifton S."/>
            <person name="Fulton B."/>
            <person name="Xu J."/>
            <person name="Minx P."/>
            <person name="Pepin K.H."/>
            <person name="Johnson M."/>
            <person name="Thiruvilangam P."/>
            <person name="Bhonagiri V."/>
            <person name="Nash W.E."/>
            <person name="Mardis E.R."/>
            <person name="Wilson R.K."/>
        </authorList>
    </citation>
    <scope>NUCLEOTIDE SEQUENCE [LARGE SCALE GENOMIC DNA]</scope>
    <source>
        <strain evidence="1">ATCC 8492</strain>
    </source>
</reference>
<dbReference type="Proteomes" id="UP000004110">
    <property type="component" value="Unassembled WGS sequence"/>
</dbReference>
<evidence type="ECO:0000313" key="1">
    <source>
        <dbReference type="EMBL" id="EDO52617.1"/>
    </source>
</evidence>
<comment type="caution">
    <text evidence="1">The sequence shown here is derived from an EMBL/GenBank/DDBJ whole genome shotgun (WGS) entry which is preliminary data.</text>
</comment>
<proteinExistence type="predicted"/>
<dbReference type="EMBL" id="AAYH02000047">
    <property type="protein sequence ID" value="EDO52617.1"/>
    <property type="molecule type" value="Genomic_DNA"/>
</dbReference>
<reference evidence="1" key="2">
    <citation type="submission" date="2013-11" db="EMBL/GenBank/DDBJ databases">
        <title>Draft genome sequence of Bacteroides uniformis (ATCC 8492).</title>
        <authorList>
            <person name="Sudarsanam P."/>
            <person name="Ley R."/>
            <person name="Guruge J."/>
            <person name="Turnbaugh P.J."/>
            <person name="Mahowald M."/>
            <person name="Liep D."/>
            <person name="Gordon J."/>
        </authorList>
    </citation>
    <scope>NUCLEOTIDE SEQUENCE</scope>
    <source>
        <strain evidence="1">ATCC 8492</strain>
    </source>
</reference>
<keyword evidence="2" id="KW-1185">Reference proteome</keyword>
<sequence length="35" mass="4063">MAFDTFPNAFNSPRYRRKLSLFILSSNLTTAVVRK</sequence>
<accession>A0ABC9N792</accession>
<name>A0ABC9N792_BACUC</name>
<evidence type="ECO:0000313" key="2">
    <source>
        <dbReference type="Proteomes" id="UP000004110"/>
    </source>
</evidence>
<dbReference type="AlphaFoldDB" id="A0ABC9N792"/>
<gene>
    <name evidence="1" type="ORF">BACUNI_03410</name>
</gene>
<protein>
    <submittedName>
        <fullName evidence="1">Uncharacterized protein</fullName>
    </submittedName>
</protein>
<organism evidence="1 2">
    <name type="scientific">Bacteroides uniformis (strain ATCC 8492 / DSM 6597 / CCUG 4942 / CIP 103695 / JCM 5828 / KCTC 5204 / NCTC 13054 / VPI 0061)</name>
    <dbReference type="NCBI Taxonomy" id="411479"/>
    <lineage>
        <taxon>Bacteria</taxon>
        <taxon>Pseudomonadati</taxon>
        <taxon>Bacteroidota</taxon>
        <taxon>Bacteroidia</taxon>
        <taxon>Bacteroidales</taxon>
        <taxon>Bacteroidaceae</taxon>
        <taxon>Bacteroides</taxon>
    </lineage>
</organism>